<protein>
    <recommendedName>
        <fullName evidence="4">Exocyst complex component Sec8</fullName>
    </recommendedName>
</protein>
<dbReference type="GO" id="GO:0004177">
    <property type="term" value="F:aminopeptidase activity"/>
    <property type="evidence" value="ECO:0007669"/>
    <property type="project" value="UniProtKB-KW"/>
</dbReference>
<evidence type="ECO:0000256" key="1">
    <source>
        <dbReference type="ARBA" id="ARBA00022448"/>
    </source>
</evidence>
<feature type="compositionally biased region" description="Gly residues" evidence="5">
    <location>
        <begin position="70"/>
        <end position="88"/>
    </location>
</feature>
<feature type="region of interest" description="Disordered" evidence="5">
    <location>
        <begin position="1"/>
        <end position="182"/>
    </location>
</feature>
<evidence type="ECO:0000256" key="3">
    <source>
        <dbReference type="ARBA" id="ARBA00022927"/>
    </source>
</evidence>
<feature type="compositionally biased region" description="Polar residues" evidence="5">
    <location>
        <begin position="1"/>
        <end position="16"/>
    </location>
</feature>
<dbReference type="PANTHER" id="PTHR14146:SF0">
    <property type="entry name" value="EXOCYST COMPLEX COMPONENT 4"/>
    <property type="match status" value="1"/>
</dbReference>
<dbReference type="GeneID" id="95985206"/>
<proteinExistence type="inferred from homology"/>
<feature type="domain" description="Exocyst complex component Sec8 middle helical bundle" evidence="7">
    <location>
        <begin position="599"/>
        <end position="881"/>
    </location>
</feature>
<evidence type="ECO:0000256" key="5">
    <source>
        <dbReference type="SAM" id="MobiDB-lite"/>
    </source>
</evidence>
<accession>A0ABR3Q666</accession>
<dbReference type="InterPro" id="IPR007191">
    <property type="entry name" value="Sec8_exocyst_N"/>
</dbReference>
<keyword evidence="2 4" id="KW-0268">Exocytosis</keyword>
<feature type="compositionally biased region" description="Polar residues" evidence="5">
    <location>
        <begin position="277"/>
        <end position="286"/>
    </location>
</feature>
<dbReference type="InterPro" id="IPR039682">
    <property type="entry name" value="Sec8/EXOC4"/>
</dbReference>
<dbReference type="Proteomes" id="UP001565368">
    <property type="component" value="Unassembled WGS sequence"/>
</dbReference>
<keyword evidence="8" id="KW-0031">Aminopeptidase</keyword>
<keyword evidence="8" id="KW-0378">Hydrolase</keyword>
<evidence type="ECO:0000256" key="2">
    <source>
        <dbReference type="ARBA" id="ARBA00022483"/>
    </source>
</evidence>
<comment type="function">
    <text evidence="4">Component of the exocyst complex involved in the docking of exocytic vesicles with fusion sites on the plasma membrane.</text>
</comment>
<feature type="compositionally biased region" description="Polar residues" evidence="5">
    <location>
        <begin position="95"/>
        <end position="105"/>
    </location>
</feature>
<keyword evidence="3 4" id="KW-0653">Protein transport</keyword>
<sequence length="1334" mass="146176">MARRPNQSSRFQISNPQPVPELNFLSAGGLGEGPYPHPSAPASNLARPAWPAGGEATRSHVNENLSQRLNGGGPAGGIPIGGVVGGAAQGRRPSAGQSPNQSTSALPPVVHARSASRQSVGMSAAAGFSPPRPQRSLRRGRDSEDMNGAPPPSSSLRSVPSTHVTRPSNGQRLEIPPPRLDIPPVHDSPVELAIPPVDYSPVSPVDGRPTGGWAADRADRAVARQQSDEVAQQVATVRAGGENAALRNVVNAFRTAGKGTQQQQPQQQRRPRRGTVTRPSENNWDDLTSGVGGGKFAEIDGVMRRIRKDWPFIMEGDFSSSSLALSLLSQAPSRSLPPHPDLEDFEAVHSALSISLQTAVQSHFQTFAASLPTHANFVAALERAQAQVKVSRAALKDAQEGISNKGKAELASVRTRERMVREMLQILDHIDELKKVPEQLESLLRDKRFLQAALLLVRSIKLINHEDIRDIGAMSELRLFFNSQETSLTDVLVEELHNHIYLKTFNSETRWRSYVPGQTKLPVIDWGEDAPIRRDASGSVETSSRFSSYISHLAVKPNHEPILNEIAARSGRSASQLANTASITSLTSIGTTTDAVTGEVDSFAYMETLLEALAALGKLGTALDALVSRVPTEIHALIDATNDEVEERAEQRAEELSALRPQSLLLGEKQDLEGMPLFDNDTLRVSVSVDEGGPPKHAVILRDLFWTLYSKLSATMEAHRAVYEAARWIASRRDFRDTSKADLNLNVPVLEIWRPVQHEVRQLLQIYLKDDSAGSKSLANAIPSVNEVLRGGKSRDRTRDLFRFADTDARAVNNEIKEVDEGLKQSLRASVPGLINLQSGDNVNVLSGGSASDDRVSAAGGYRTLTPANPFNVTILFQPTLAFINRATAIVPPGFEDDMSRFGTVLEEFVVNVFLPQLDEKVTASFQQAVSGYDAFQLDRRPSLGDKPPLKSSVRVMTLVQSLCSMLQQTPFHKESYSRLIVGVVVQYYQQCSTRFKELATLPPSRNSSGPTLALPAVWAQREDVIAAMTLVRGVAPEDRAEVENAEQREVALEMGLLDNKMPRETQLINSTRRFESIGHLAQTMRWFMDSLLDIQELVDDKTAETATMSDGTTGAAPRLPLTHAMAQRFGAIVQTYQQLIDMTLNTMRLEVRGRVLCNLSASLQQGDFRLESEALEPDPDVTDLNTSLMEADEIVSRALSPADKEFIFRGLAALIDHVYVHAARDIKVVNSAGVRKIRRNILSLQQTLRGIIASEPEGMLLRATEYWDLFEKGPTKTLKSIRQTDPLFSFDDYNAMLTLQCKTDADETLPDLNEYLIDLHALAMSIPGWDVGA</sequence>
<feature type="region of interest" description="Disordered" evidence="5">
    <location>
        <begin position="255"/>
        <end position="289"/>
    </location>
</feature>
<dbReference type="EMBL" id="JBBXJM010000003">
    <property type="protein sequence ID" value="KAL1410158.1"/>
    <property type="molecule type" value="Genomic_DNA"/>
</dbReference>
<dbReference type="Pfam" id="PF20652">
    <property type="entry name" value="Sec8_C"/>
    <property type="match status" value="1"/>
</dbReference>
<dbReference type="Pfam" id="PF04048">
    <property type="entry name" value="Sec8_N"/>
    <property type="match status" value="1"/>
</dbReference>
<feature type="domain" description="Exocyst complex component Sec8 N-terminal" evidence="6">
    <location>
        <begin position="299"/>
        <end position="442"/>
    </location>
</feature>
<evidence type="ECO:0000259" key="7">
    <source>
        <dbReference type="Pfam" id="PF20652"/>
    </source>
</evidence>
<reference evidence="8 9" key="1">
    <citation type="submission" date="2023-08" db="EMBL/GenBank/DDBJ databases">
        <title>Annotated Genome Sequence of Vanrija albida AlHP1.</title>
        <authorList>
            <person name="Herzog R."/>
        </authorList>
    </citation>
    <scope>NUCLEOTIDE SEQUENCE [LARGE SCALE GENOMIC DNA]</scope>
    <source>
        <strain evidence="8 9">AlHP1</strain>
    </source>
</reference>
<keyword evidence="9" id="KW-1185">Reference proteome</keyword>
<keyword evidence="1 4" id="KW-0813">Transport</keyword>
<evidence type="ECO:0000313" key="9">
    <source>
        <dbReference type="Proteomes" id="UP001565368"/>
    </source>
</evidence>
<gene>
    <name evidence="8" type="primary">SEC8</name>
    <name evidence="8" type="ORF">Q8F55_004163</name>
</gene>
<evidence type="ECO:0000259" key="6">
    <source>
        <dbReference type="Pfam" id="PF04048"/>
    </source>
</evidence>
<dbReference type="InterPro" id="IPR048630">
    <property type="entry name" value="Sec8_M"/>
</dbReference>
<name>A0ABR3Q666_9TREE</name>
<keyword evidence="8" id="KW-0645">Protease</keyword>
<comment type="similarity">
    <text evidence="4">Belongs to the SEC8 family.</text>
</comment>
<comment type="caution">
    <text evidence="8">The sequence shown here is derived from an EMBL/GenBank/DDBJ whole genome shotgun (WGS) entry which is preliminary data.</text>
</comment>
<feature type="compositionally biased region" description="Polar residues" evidence="5">
    <location>
        <begin position="162"/>
        <end position="171"/>
    </location>
</feature>
<dbReference type="RefSeq" id="XP_069210102.1">
    <property type="nucleotide sequence ID" value="XM_069352684.1"/>
</dbReference>
<dbReference type="PANTHER" id="PTHR14146">
    <property type="entry name" value="EXOCYST COMPLEX COMPONENT 4"/>
    <property type="match status" value="1"/>
</dbReference>
<evidence type="ECO:0000313" key="8">
    <source>
        <dbReference type="EMBL" id="KAL1410158.1"/>
    </source>
</evidence>
<evidence type="ECO:0000256" key="4">
    <source>
        <dbReference type="RuleBase" id="RU367079"/>
    </source>
</evidence>
<organism evidence="8 9">
    <name type="scientific">Vanrija albida</name>
    <dbReference type="NCBI Taxonomy" id="181172"/>
    <lineage>
        <taxon>Eukaryota</taxon>
        <taxon>Fungi</taxon>
        <taxon>Dikarya</taxon>
        <taxon>Basidiomycota</taxon>
        <taxon>Agaricomycotina</taxon>
        <taxon>Tremellomycetes</taxon>
        <taxon>Trichosporonales</taxon>
        <taxon>Trichosporonaceae</taxon>
        <taxon>Vanrija</taxon>
    </lineage>
</organism>